<reference evidence="3" key="1">
    <citation type="submission" date="2016-11" db="EMBL/GenBank/DDBJ databases">
        <authorList>
            <person name="Varghese N."/>
            <person name="Submissions S."/>
        </authorList>
    </citation>
    <scope>NUCLEOTIDE SEQUENCE [LARGE SCALE GENOMIC DNA]</scope>
    <source>
        <strain evidence="3">CGMCC 1.8995</strain>
    </source>
</reference>
<dbReference type="Pfam" id="PF09836">
    <property type="entry name" value="DUF2063"/>
    <property type="match status" value="1"/>
</dbReference>
<name>A0A1M5HB79_9ALTE</name>
<proteinExistence type="predicted"/>
<dbReference type="AlphaFoldDB" id="A0A1M5HB79"/>
<accession>A0A1M5HB79</accession>
<dbReference type="Proteomes" id="UP000184520">
    <property type="component" value="Unassembled WGS sequence"/>
</dbReference>
<dbReference type="InterPro" id="IPR018640">
    <property type="entry name" value="DUF2063"/>
</dbReference>
<sequence length="268" mass="30353">MNVVTDNKPRLSTDLAGHRRTNHHQSALITDIFTQSSLSGVPERALKIYQQNLQMTAARSLSISYPVLQQMVGEQAMFILAQRLLAWEKPATGDWADWGSQLGQVVESSELAGEHPYLADIARLEWAVQVVGRSTVNAFDRASLQLLTEVDPEHLTIKLQPSLTVLESPFPVQPMWQLHRDSHGQHDLSEGLEIIMQNRENTHFAVVYQQHNKPKADVVDQQQYAWLQGVQHGMHLAALLDTYPGIDFAQWLSQAIERQWIETILSPR</sequence>
<dbReference type="OrthoDB" id="4146344at2"/>
<gene>
    <name evidence="2" type="ORF">SAMN05216361_1391</name>
</gene>
<keyword evidence="2" id="KW-0238">DNA-binding</keyword>
<evidence type="ECO:0000313" key="2">
    <source>
        <dbReference type="EMBL" id="SHG13191.1"/>
    </source>
</evidence>
<feature type="domain" description="Putative DNA-binding" evidence="1">
    <location>
        <begin position="25"/>
        <end position="102"/>
    </location>
</feature>
<dbReference type="GO" id="GO:0003677">
    <property type="term" value="F:DNA binding"/>
    <property type="evidence" value="ECO:0007669"/>
    <property type="project" value="UniProtKB-KW"/>
</dbReference>
<dbReference type="RefSeq" id="WP_073319867.1">
    <property type="nucleotide sequence ID" value="NZ_FQWD01000002.1"/>
</dbReference>
<keyword evidence="3" id="KW-1185">Reference proteome</keyword>
<evidence type="ECO:0000313" key="3">
    <source>
        <dbReference type="Proteomes" id="UP000184520"/>
    </source>
</evidence>
<organism evidence="2 3">
    <name type="scientific">Marisediminitalea aggregata</name>
    <dbReference type="NCBI Taxonomy" id="634436"/>
    <lineage>
        <taxon>Bacteria</taxon>
        <taxon>Pseudomonadati</taxon>
        <taxon>Pseudomonadota</taxon>
        <taxon>Gammaproteobacteria</taxon>
        <taxon>Alteromonadales</taxon>
        <taxon>Alteromonadaceae</taxon>
        <taxon>Marisediminitalea</taxon>
    </lineage>
</organism>
<evidence type="ECO:0000259" key="1">
    <source>
        <dbReference type="Pfam" id="PF09836"/>
    </source>
</evidence>
<dbReference type="EMBL" id="FQWD01000002">
    <property type="protein sequence ID" value="SHG13191.1"/>
    <property type="molecule type" value="Genomic_DNA"/>
</dbReference>
<protein>
    <submittedName>
        <fullName evidence="2">Putative DNA-binding domain-containing protein</fullName>
    </submittedName>
</protein>
<dbReference type="STRING" id="634436.SAMN05216361_1391"/>